<dbReference type="Proteomes" id="UP000783686">
    <property type="component" value="Unassembled WGS sequence"/>
</dbReference>
<gene>
    <name evidence="2" type="ORF">BOKJ2_LOCUS6101</name>
</gene>
<name>A0A811KK19_9BILA</name>
<dbReference type="Proteomes" id="UP000614601">
    <property type="component" value="Unassembled WGS sequence"/>
</dbReference>
<reference evidence="2" key="1">
    <citation type="submission" date="2020-09" db="EMBL/GenBank/DDBJ databases">
        <authorList>
            <person name="Kikuchi T."/>
        </authorList>
    </citation>
    <scope>NUCLEOTIDE SEQUENCE</scope>
    <source>
        <strain evidence="2">SH1</strain>
    </source>
</reference>
<dbReference type="EMBL" id="CAJFCW020000003">
    <property type="protein sequence ID" value="CAG9104107.1"/>
    <property type="molecule type" value="Genomic_DNA"/>
</dbReference>
<dbReference type="AlphaFoldDB" id="A0A811KK19"/>
<evidence type="ECO:0000313" key="2">
    <source>
        <dbReference type="EMBL" id="CAD5215454.1"/>
    </source>
</evidence>
<keyword evidence="3" id="KW-1185">Reference proteome</keyword>
<accession>A0A811KK19</accession>
<proteinExistence type="predicted"/>
<protein>
    <submittedName>
        <fullName evidence="2">Uncharacterized protein</fullName>
    </submittedName>
</protein>
<feature type="region of interest" description="Disordered" evidence="1">
    <location>
        <begin position="45"/>
        <end position="83"/>
    </location>
</feature>
<comment type="caution">
    <text evidence="2">The sequence shown here is derived from an EMBL/GenBank/DDBJ whole genome shotgun (WGS) entry which is preliminary data.</text>
</comment>
<organism evidence="2 3">
    <name type="scientific">Bursaphelenchus okinawaensis</name>
    <dbReference type="NCBI Taxonomy" id="465554"/>
    <lineage>
        <taxon>Eukaryota</taxon>
        <taxon>Metazoa</taxon>
        <taxon>Ecdysozoa</taxon>
        <taxon>Nematoda</taxon>
        <taxon>Chromadorea</taxon>
        <taxon>Rhabditida</taxon>
        <taxon>Tylenchina</taxon>
        <taxon>Tylenchomorpha</taxon>
        <taxon>Aphelenchoidea</taxon>
        <taxon>Aphelenchoididae</taxon>
        <taxon>Bursaphelenchus</taxon>
    </lineage>
</organism>
<evidence type="ECO:0000256" key="1">
    <source>
        <dbReference type="SAM" id="MobiDB-lite"/>
    </source>
</evidence>
<sequence length="83" mass="9184">MRVWIGSWKSTDKSAKTKRKEKAMSRIAPPIVFFVMRIRAHRKPVVASALAPQTRQPRARGTGSDDLQGAPMNSPDVQPQGLS</sequence>
<evidence type="ECO:0000313" key="3">
    <source>
        <dbReference type="Proteomes" id="UP000614601"/>
    </source>
</evidence>
<dbReference type="EMBL" id="CAJFDH010000003">
    <property type="protein sequence ID" value="CAD5215454.1"/>
    <property type="molecule type" value="Genomic_DNA"/>
</dbReference>
<feature type="region of interest" description="Disordered" evidence="1">
    <location>
        <begin position="1"/>
        <end position="23"/>
    </location>
</feature>